<evidence type="ECO:0000313" key="2">
    <source>
        <dbReference type="EMBL" id="CAD8211324.1"/>
    </source>
</evidence>
<reference evidence="2" key="1">
    <citation type="submission" date="2021-01" db="EMBL/GenBank/DDBJ databases">
        <authorList>
            <consortium name="Genoscope - CEA"/>
            <person name="William W."/>
        </authorList>
    </citation>
    <scope>NUCLEOTIDE SEQUENCE</scope>
</reference>
<dbReference type="Proteomes" id="UP000683925">
    <property type="component" value="Unassembled WGS sequence"/>
</dbReference>
<dbReference type="PANTHER" id="PTHR45737:SF6">
    <property type="entry name" value="VON WILLEBRAND FACTOR A DOMAIN-CONTAINING PROTEIN 5A"/>
    <property type="match status" value="1"/>
</dbReference>
<dbReference type="AlphaFoldDB" id="A0A8S1YJS8"/>
<dbReference type="PROSITE" id="PS51468">
    <property type="entry name" value="VIT"/>
    <property type="match status" value="1"/>
</dbReference>
<name>A0A8S1YJS8_PAROT</name>
<dbReference type="Pfam" id="PF08487">
    <property type="entry name" value="VIT"/>
    <property type="match status" value="1"/>
</dbReference>
<accession>A0A8S1YJS8</accession>
<sequence length="181" mass="21500">MNLRFVKILRILIRAKKITATKMLICSFVMKYQKRLDTSKIFCKVPSQDFTWILYCRIRKPVELEYVFSINENAAITKMVVELGETKVYSVIKEMEKAKQEYQEGLAQRQTMASSGQDMNFPQIKKVKIGQIEPNKQLKINFEYILYFFHLMKLIYLVPRYTNNDALQYQKYCANIHSKIQ</sequence>
<comment type="caution">
    <text evidence="2">The sequence shown here is derived from an EMBL/GenBank/DDBJ whole genome shotgun (WGS) entry which is preliminary data.</text>
</comment>
<protein>
    <recommendedName>
        <fullName evidence="1">VIT domain-containing protein</fullName>
    </recommendedName>
</protein>
<evidence type="ECO:0000259" key="1">
    <source>
        <dbReference type="PROSITE" id="PS51468"/>
    </source>
</evidence>
<organism evidence="2 3">
    <name type="scientific">Paramecium octaurelia</name>
    <dbReference type="NCBI Taxonomy" id="43137"/>
    <lineage>
        <taxon>Eukaryota</taxon>
        <taxon>Sar</taxon>
        <taxon>Alveolata</taxon>
        <taxon>Ciliophora</taxon>
        <taxon>Intramacronucleata</taxon>
        <taxon>Oligohymenophorea</taxon>
        <taxon>Peniculida</taxon>
        <taxon>Parameciidae</taxon>
        <taxon>Paramecium</taxon>
    </lineage>
</organism>
<feature type="domain" description="VIT" evidence="1">
    <location>
        <begin position="7"/>
        <end position="146"/>
    </location>
</feature>
<gene>
    <name evidence="2" type="ORF">POCTA_138.1.T1540008</name>
</gene>
<dbReference type="InterPro" id="IPR013694">
    <property type="entry name" value="VIT"/>
</dbReference>
<proteinExistence type="predicted"/>
<dbReference type="OrthoDB" id="312927at2759"/>
<dbReference type="EMBL" id="CAJJDP010000156">
    <property type="protein sequence ID" value="CAD8211324.1"/>
    <property type="molecule type" value="Genomic_DNA"/>
</dbReference>
<evidence type="ECO:0000313" key="3">
    <source>
        <dbReference type="Proteomes" id="UP000683925"/>
    </source>
</evidence>
<keyword evidence="3" id="KW-1185">Reference proteome</keyword>
<dbReference type="PANTHER" id="PTHR45737">
    <property type="entry name" value="VON WILLEBRAND FACTOR A DOMAIN-CONTAINING PROTEIN 5A"/>
    <property type="match status" value="1"/>
</dbReference>